<reference evidence="2 3" key="1">
    <citation type="submission" date="2024-01" db="EMBL/GenBank/DDBJ databases">
        <title>Complete genome of Cladobotryum mycophilum ATHUM6906.</title>
        <authorList>
            <person name="Christinaki A.C."/>
            <person name="Myridakis A.I."/>
            <person name="Kouvelis V.N."/>
        </authorList>
    </citation>
    <scope>NUCLEOTIDE SEQUENCE [LARGE SCALE GENOMIC DNA]</scope>
    <source>
        <strain evidence="2 3">ATHUM6906</strain>
    </source>
</reference>
<gene>
    <name evidence="2" type="ORF">PT974_10075</name>
</gene>
<name>A0ABR0S9X4_9HYPO</name>
<dbReference type="Proteomes" id="UP001338125">
    <property type="component" value="Unassembled WGS sequence"/>
</dbReference>
<dbReference type="EMBL" id="JAVFKD010000015">
    <property type="protein sequence ID" value="KAK5988590.1"/>
    <property type="molecule type" value="Genomic_DNA"/>
</dbReference>
<evidence type="ECO:0000313" key="2">
    <source>
        <dbReference type="EMBL" id="KAK5988590.1"/>
    </source>
</evidence>
<evidence type="ECO:0000256" key="1">
    <source>
        <dbReference type="SAM" id="MobiDB-lite"/>
    </source>
</evidence>
<accession>A0ABR0S9X4</accession>
<protein>
    <submittedName>
        <fullName evidence="2">Uncharacterized protein</fullName>
    </submittedName>
</protein>
<keyword evidence="3" id="KW-1185">Reference proteome</keyword>
<organism evidence="2 3">
    <name type="scientific">Cladobotryum mycophilum</name>
    <dbReference type="NCBI Taxonomy" id="491253"/>
    <lineage>
        <taxon>Eukaryota</taxon>
        <taxon>Fungi</taxon>
        <taxon>Dikarya</taxon>
        <taxon>Ascomycota</taxon>
        <taxon>Pezizomycotina</taxon>
        <taxon>Sordariomycetes</taxon>
        <taxon>Hypocreomycetidae</taxon>
        <taxon>Hypocreales</taxon>
        <taxon>Hypocreaceae</taxon>
        <taxon>Cladobotryum</taxon>
    </lineage>
</organism>
<feature type="region of interest" description="Disordered" evidence="1">
    <location>
        <begin position="57"/>
        <end position="80"/>
    </location>
</feature>
<proteinExistence type="predicted"/>
<evidence type="ECO:0000313" key="3">
    <source>
        <dbReference type="Proteomes" id="UP001338125"/>
    </source>
</evidence>
<comment type="caution">
    <text evidence="2">The sequence shown here is derived from an EMBL/GenBank/DDBJ whole genome shotgun (WGS) entry which is preliminary data.</text>
</comment>
<sequence length="80" mass="8443">MTTGRINQVTIVSRGEPGLRRRVFQRRRDFGYWVGANEWRAAGSAAGSGASCAFGGNPLPPASLPRASVRRTEPAVGSAA</sequence>